<dbReference type="OrthoDB" id="9178873at2"/>
<evidence type="ECO:0000259" key="5">
    <source>
        <dbReference type="Pfam" id="PF03466"/>
    </source>
</evidence>
<reference evidence="6 7" key="1">
    <citation type="submission" date="2018-10" db="EMBL/GenBank/DDBJ databases">
        <title>Draft genome of Cortibacter populi DSM10536.</title>
        <authorList>
            <person name="Bernier A.-M."/>
            <person name="Bernard K."/>
        </authorList>
    </citation>
    <scope>NUCLEOTIDE SEQUENCE [LARGE SCALE GENOMIC DNA]</scope>
    <source>
        <strain evidence="6 7">DSM 105136</strain>
    </source>
</reference>
<evidence type="ECO:0000256" key="2">
    <source>
        <dbReference type="ARBA" id="ARBA00023015"/>
    </source>
</evidence>
<accession>A0A3M6QUN7</accession>
<sequence length="224" mass="24601">MTNPGHPSVILLGVSPGTPIRGLARLLARQRAEEPDTPVLVQEAPQRILFQGLIRGAFHVGLTDATMLPAGLSSLPLLQEDLVVALPRRSPLLAYASIPTSVIRDYPLIQWCPDTHEFLYQHVSALLGEHGSVTRTVKSSALMACLVGAGYGIGVAPRTSIERPREWGILMRPLQEGKSSLRTCLCWQKELQSGSLGRFIQRAFSALPTLRQPYQPRHLDSPKF</sequence>
<name>A0A3M6QUN7_9BURK</name>
<dbReference type="SUPFAM" id="SSF53850">
    <property type="entry name" value="Periplasmic binding protein-like II"/>
    <property type="match status" value="1"/>
</dbReference>
<keyword evidence="7" id="KW-1185">Reference proteome</keyword>
<organism evidence="6 7">
    <name type="scientific">Corticibacter populi</name>
    <dbReference type="NCBI Taxonomy" id="1550736"/>
    <lineage>
        <taxon>Bacteria</taxon>
        <taxon>Pseudomonadati</taxon>
        <taxon>Pseudomonadota</taxon>
        <taxon>Betaproteobacteria</taxon>
        <taxon>Burkholderiales</taxon>
        <taxon>Comamonadaceae</taxon>
        <taxon>Corticibacter</taxon>
    </lineage>
</organism>
<dbReference type="CDD" id="cd08414">
    <property type="entry name" value="PBP2_LTTR_aromatics_like"/>
    <property type="match status" value="1"/>
</dbReference>
<dbReference type="InterPro" id="IPR005119">
    <property type="entry name" value="LysR_subst-bd"/>
</dbReference>
<feature type="domain" description="LysR substrate-binding" evidence="5">
    <location>
        <begin position="12"/>
        <end position="202"/>
    </location>
</feature>
<dbReference type="PANTHER" id="PTHR30346">
    <property type="entry name" value="TRANSCRIPTIONAL DUAL REGULATOR HCAR-RELATED"/>
    <property type="match status" value="1"/>
</dbReference>
<evidence type="ECO:0000256" key="4">
    <source>
        <dbReference type="ARBA" id="ARBA00023163"/>
    </source>
</evidence>
<evidence type="ECO:0000256" key="3">
    <source>
        <dbReference type="ARBA" id="ARBA00023125"/>
    </source>
</evidence>
<gene>
    <name evidence="6" type="ORF">D8I35_09595</name>
</gene>
<evidence type="ECO:0000313" key="6">
    <source>
        <dbReference type="EMBL" id="RMX06744.1"/>
    </source>
</evidence>
<comment type="similarity">
    <text evidence="1">Belongs to the LysR transcriptional regulatory family.</text>
</comment>
<keyword evidence="4" id="KW-0804">Transcription</keyword>
<dbReference type="RefSeq" id="WP_122228614.1">
    <property type="nucleotide sequence ID" value="NZ_RDQO01000002.1"/>
</dbReference>
<proteinExistence type="inferred from homology"/>
<evidence type="ECO:0000256" key="1">
    <source>
        <dbReference type="ARBA" id="ARBA00009437"/>
    </source>
</evidence>
<dbReference type="Gene3D" id="3.40.190.10">
    <property type="entry name" value="Periplasmic binding protein-like II"/>
    <property type="match status" value="2"/>
</dbReference>
<dbReference type="PANTHER" id="PTHR30346:SF0">
    <property type="entry name" value="HCA OPERON TRANSCRIPTIONAL ACTIVATOR HCAR"/>
    <property type="match status" value="1"/>
</dbReference>
<keyword evidence="3" id="KW-0238">DNA-binding</keyword>
<dbReference type="EMBL" id="RDQO01000002">
    <property type="protein sequence ID" value="RMX06744.1"/>
    <property type="molecule type" value="Genomic_DNA"/>
</dbReference>
<dbReference type="AlphaFoldDB" id="A0A3M6QUN7"/>
<dbReference type="Proteomes" id="UP000278006">
    <property type="component" value="Unassembled WGS sequence"/>
</dbReference>
<dbReference type="GO" id="GO:0003700">
    <property type="term" value="F:DNA-binding transcription factor activity"/>
    <property type="evidence" value="ECO:0007669"/>
    <property type="project" value="TreeGrafter"/>
</dbReference>
<comment type="caution">
    <text evidence="6">The sequence shown here is derived from an EMBL/GenBank/DDBJ whole genome shotgun (WGS) entry which is preliminary data.</text>
</comment>
<keyword evidence="2" id="KW-0805">Transcription regulation</keyword>
<dbReference type="GO" id="GO:0032993">
    <property type="term" value="C:protein-DNA complex"/>
    <property type="evidence" value="ECO:0007669"/>
    <property type="project" value="TreeGrafter"/>
</dbReference>
<dbReference type="Pfam" id="PF03466">
    <property type="entry name" value="LysR_substrate"/>
    <property type="match status" value="1"/>
</dbReference>
<protein>
    <recommendedName>
        <fullName evidence="5">LysR substrate-binding domain-containing protein</fullName>
    </recommendedName>
</protein>
<dbReference type="GO" id="GO:0003677">
    <property type="term" value="F:DNA binding"/>
    <property type="evidence" value="ECO:0007669"/>
    <property type="project" value="UniProtKB-KW"/>
</dbReference>
<evidence type="ECO:0000313" key="7">
    <source>
        <dbReference type="Proteomes" id="UP000278006"/>
    </source>
</evidence>